<feature type="signal peptide" evidence="2">
    <location>
        <begin position="1"/>
        <end position="19"/>
    </location>
</feature>
<feature type="compositionally biased region" description="Pro residues" evidence="1">
    <location>
        <begin position="83"/>
        <end position="94"/>
    </location>
</feature>
<reference evidence="3" key="1">
    <citation type="journal article" date="2020" name="Stud. Mycol.">
        <title>101 Dothideomycetes genomes: a test case for predicting lifestyles and emergence of pathogens.</title>
        <authorList>
            <person name="Haridas S."/>
            <person name="Albert R."/>
            <person name="Binder M."/>
            <person name="Bloem J."/>
            <person name="Labutti K."/>
            <person name="Salamov A."/>
            <person name="Andreopoulos B."/>
            <person name="Baker S."/>
            <person name="Barry K."/>
            <person name="Bills G."/>
            <person name="Bluhm B."/>
            <person name="Cannon C."/>
            <person name="Castanera R."/>
            <person name="Culley D."/>
            <person name="Daum C."/>
            <person name="Ezra D."/>
            <person name="Gonzalez J."/>
            <person name="Henrissat B."/>
            <person name="Kuo A."/>
            <person name="Liang C."/>
            <person name="Lipzen A."/>
            <person name="Lutzoni F."/>
            <person name="Magnuson J."/>
            <person name="Mondo S."/>
            <person name="Nolan M."/>
            <person name="Ohm R."/>
            <person name="Pangilinan J."/>
            <person name="Park H.-J."/>
            <person name="Ramirez L."/>
            <person name="Alfaro M."/>
            <person name="Sun H."/>
            <person name="Tritt A."/>
            <person name="Yoshinaga Y."/>
            <person name="Zwiers L.-H."/>
            <person name="Turgeon B."/>
            <person name="Goodwin S."/>
            <person name="Spatafora J."/>
            <person name="Crous P."/>
            <person name="Grigoriev I."/>
        </authorList>
    </citation>
    <scope>NUCLEOTIDE SEQUENCE</scope>
    <source>
        <strain evidence="3">CBS 122681</strain>
    </source>
</reference>
<evidence type="ECO:0000313" key="4">
    <source>
        <dbReference type="Proteomes" id="UP000799324"/>
    </source>
</evidence>
<feature type="compositionally biased region" description="Basic and acidic residues" evidence="1">
    <location>
        <begin position="30"/>
        <end position="39"/>
    </location>
</feature>
<feature type="compositionally biased region" description="Low complexity" evidence="1">
    <location>
        <begin position="113"/>
        <end position="123"/>
    </location>
</feature>
<evidence type="ECO:0000313" key="3">
    <source>
        <dbReference type="EMBL" id="KAF2661042.1"/>
    </source>
</evidence>
<evidence type="ECO:0000256" key="2">
    <source>
        <dbReference type="SAM" id="SignalP"/>
    </source>
</evidence>
<name>A0A6A6TMS1_9PLEO</name>
<feature type="region of interest" description="Disordered" evidence="1">
    <location>
        <begin position="29"/>
        <end position="123"/>
    </location>
</feature>
<feature type="compositionally biased region" description="Basic and acidic residues" evidence="1">
    <location>
        <begin position="70"/>
        <end position="79"/>
    </location>
</feature>
<gene>
    <name evidence="3" type="ORF">K491DRAFT_505745</name>
</gene>
<dbReference type="EMBL" id="MU004296">
    <property type="protein sequence ID" value="KAF2661042.1"/>
    <property type="molecule type" value="Genomic_DNA"/>
</dbReference>
<protein>
    <submittedName>
        <fullName evidence="3">Uncharacterized protein</fullName>
    </submittedName>
</protein>
<keyword evidence="4" id="KW-1185">Reference proteome</keyword>
<organism evidence="3 4">
    <name type="scientific">Lophiostoma macrostomum CBS 122681</name>
    <dbReference type="NCBI Taxonomy" id="1314788"/>
    <lineage>
        <taxon>Eukaryota</taxon>
        <taxon>Fungi</taxon>
        <taxon>Dikarya</taxon>
        <taxon>Ascomycota</taxon>
        <taxon>Pezizomycotina</taxon>
        <taxon>Dothideomycetes</taxon>
        <taxon>Pleosporomycetidae</taxon>
        <taxon>Pleosporales</taxon>
        <taxon>Lophiostomataceae</taxon>
        <taxon>Lophiostoma</taxon>
    </lineage>
</organism>
<sequence length="123" mass="13367">MVHCTKAVIMSLLSIGAIAAPLANSQDLTLRADDGEHPKHPPHPRTSFTDPNAEILKTMAHPPHSPPAIRARDPEDPKHYAQHPPPPPPPPGHEPLPQARDDKKPKHHKHPQPLKGGKPPATI</sequence>
<dbReference type="Proteomes" id="UP000799324">
    <property type="component" value="Unassembled WGS sequence"/>
</dbReference>
<proteinExistence type="predicted"/>
<accession>A0A6A6TMS1</accession>
<dbReference type="AlphaFoldDB" id="A0A6A6TMS1"/>
<evidence type="ECO:0000256" key="1">
    <source>
        <dbReference type="SAM" id="MobiDB-lite"/>
    </source>
</evidence>
<keyword evidence="2" id="KW-0732">Signal</keyword>
<feature type="chain" id="PRO_5025383716" evidence="2">
    <location>
        <begin position="20"/>
        <end position="123"/>
    </location>
</feature>